<dbReference type="AlphaFoldDB" id="S3DDG0"/>
<dbReference type="RefSeq" id="XP_008082922.1">
    <property type="nucleotide sequence ID" value="XM_008084731.1"/>
</dbReference>
<dbReference type="GeneID" id="19472114"/>
<dbReference type="EMBL" id="KE145366">
    <property type="protein sequence ID" value="EPE30026.1"/>
    <property type="molecule type" value="Genomic_DNA"/>
</dbReference>
<dbReference type="HOGENOM" id="CLU_662303_0_0_1"/>
<name>S3DDG0_GLAL2</name>
<dbReference type="Proteomes" id="UP000016922">
    <property type="component" value="Unassembled WGS sequence"/>
</dbReference>
<evidence type="ECO:0000313" key="3">
    <source>
        <dbReference type="Proteomes" id="UP000016922"/>
    </source>
</evidence>
<keyword evidence="3" id="KW-1185">Reference proteome</keyword>
<reference evidence="2 3" key="1">
    <citation type="journal article" date="2013" name="BMC Genomics">
        <title>Genomics-driven discovery of the pneumocandin biosynthetic gene cluster in the fungus Glarea lozoyensis.</title>
        <authorList>
            <person name="Chen L."/>
            <person name="Yue Q."/>
            <person name="Zhang X."/>
            <person name="Xiang M."/>
            <person name="Wang C."/>
            <person name="Li S."/>
            <person name="Che Y."/>
            <person name="Ortiz-Lopez F.J."/>
            <person name="Bills G.F."/>
            <person name="Liu X."/>
            <person name="An Z."/>
        </authorList>
    </citation>
    <scope>NUCLEOTIDE SEQUENCE [LARGE SCALE GENOMIC DNA]</scope>
    <source>
        <strain evidence="3">ATCC 20868 / MF5171</strain>
    </source>
</reference>
<feature type="compositionally biased region" description="Polar residues" evidence="1">
    <location>
        <begin position="94"/>
        <end position="105"/>
    </location>
</feature>
<gene>
    <name evidence="2" type="ORF">GLAREA_13074</name>
</gene>
<sequence length="415" mass="46760">MPITSFFSTAPGPVKTGRSAGKEEIDGTANVLESEQIDGPASISELGQIDVPANVSKPEQIDVPGTNTPNLSLSSEPAPENSPSEVKTPDHHLTTSALQNPSSAFRTWERHERKKIDPEQPPWIFLDSAVASALSNFKEEEIYLADDGDRRIGGIDFSPGIELIATYPFTVWQRGLLFQQMKYRVRKELEPVIVKYKVEHSPPMTPETEVKESDHDVEIDEPQVECNKPPPPSLDILLEPPTLVFFPHDTLQPFPAEPTGPPPPPPPNATRGEPYPLFKPCVIENRMRRIRLGYNVPGMATNGFAKFNQLKGYDADRTRSQNLTLGELQREMVFRKHVGFYHRCQKDWTWSGPEKWGPSNREKVVASRTKELNLVLKLRRCLRALGKDVVVNGVRYGMTREQVERVFADPYVYEV</sequence>
<protein>
    <submittedName>
        <fullName evidence="2">Uncharacterized protein</fullName>
    </submittedName>
</protein>
<feature type="region of interest" description="Disordered" evidence="1">
    <location>
        <begin position="249"/>
        <end position="273"/>
    </location>
</feature>
<accession>S3DDG0</accession>
<dbReference type="KEGG" id="glz:GLAREA_13074"/>
<proteinExistence type="predicted"/>
<evidence type="ECO:0000256" key="1">
    <source>
        <dbReference type="SAM" id="MobiDB-lite"/>
    </source>
</evidence>
<feature type="compositionally biased region" description="Pro residues" evidence="1">
    <location>
        <begin position="255"/>
        <end position="268"/>
    </location>
</feature>
<feature type="region of interest" description="Disordered" evidence="1">
    <location>
        <begin position="1"/>
        <end position="113"/>
    </location>
</feature>
<organism evidence="2 3">
    <name type="scientific">Glarea lozoyensis (strain ATCC 20868 / MF5171)</name>
    <dbReference type="NCBI Taxonomy" id="1116229"/>
    <lineage>
        <taxon>Eukaryota</taxon>
        <taxon>Fungi</taxon>
        <taxon>Dikarya</taxon>
        <taxon>Ascomycota</taxon>
        <taxon>Pezizomycotina</taxon>
        <taxon>Leotiomycetes</taxon>
        <taxon>Helotiales</taxon>
        <taxon>Helotiaceae</taxon>
        <taxon>Glarea</taxon>
    </lineage>
</organism>
<evidence type="ECO:0000313" key="2">
    <source>
        <dbReference type="EMBL" id="EPE30026.1"/>
    </source>
</evidence>
<feature type="compositionally biased region" description="Low complexity" evidence="1">
    <location>
        <begin position="72"/>
        <end position="85"/>
    </location>
</feature>